<evidence type="ECO:0000313" key="3">
    <source>
        <dbReference type="Proteomes" id="UP000003448"/>
    </source>
</evidence>
<gene>
    <name evidence="2" type="ORF">MILUP08_45236</name>
</gene>
<evidence type="ECO:0000256" key="1">
    <source>
        <dbReference type="SAM" id="MobiDB-lite"/>
    </source>
</evidence>
<protein>
    <submittedName>
        <fullName evidence="2">Uncharacterized protein</fullName>
    </submittedName>
</protein>
<accession>I0L957</accession>
<dbReference type="AlphaFoldDB" id="I0L957"/>
<keyword evidence="3" id="KW-1185">Reference proteome</keyword>
<dbReference type="STRING" id="1150864.MILUP08_45236"/>
<feature type="region of interest" description="Disordered" evidence="1">
    <location>
        <begin position="1"/>
        <end position="27"/>
    </location>
</feature>
<reference evidence="3" key="1">
    <citation type="journal article" date="2012" name="J. Bacteriol.">
        <title>Genome Sequence of Micromonospora lupini Lupac 08, Isolated from Root Nodules of Lupinus angustifolius.</title>
        <authorList>
            <person name="Alonso-Vega P."/>
            <person name="Normand P."/>
            <person name="Bacigalupe R."/>
            <person name="Pujic P."/>
            <person name="Lajus A."/>
            <person name="Vallenet D."/>
            <person name="Carro L."/>
            <person name="Coll P."/>
            <person name="Trujillo M.E."/>
        </authorList>
    </citation>
    <scope>NUCLEOTIDE SEQUENCE [LARGE SCALE GENOMIC DNA]</scope>
    <source>
        <strain evidence="3">Lupac 08</strain>
    </source>
</reference>
<proteinExistence type="predicted"/>
<evidence type="ECO:0000313" key="2">
    <source>
        <dbReference type="EMBL" id="CCH20354.1"/>
    </source>
</evidence>
<name>I0L957_9ACTN</name>
<organism evidence="2 3">
    <name type="scientific">Micromonospora lupini str. Lupac 08</name>
    <dbReference type="NCBI Taxonomy" id="1150864"/>
    <lineage>
        <taxon>Bacteria</taxon>
        <taxon>Bacillati</taxon>
        <taxon>Actinomycetota</taxon>
        <taxon>Actinomycetes</taxon>
        <taxon>Micromonosporales</taxon>
        <taxon>Micromonosporaceae</taxon>
        <taxon>Micromonospora</taxon>
    </lineage>
</organism>
<comment type="caution">
    <text evidence="2">The sequence shown here is derived from an EMBL/GenBank/DDBJ whole genome shotgun (WGS) entry which is preliminary data.</text>
</comment>
<sequence>MRCPRSCPGDRWASGRRLPRPGGRLASARSRRCHLVANCRAGASRAGRVARSGRAWLRMEGNGAGSLTATVAPPTSANVIRWFRTFGPITLSDLRRYPTRRRDGPEHRVRDAP</sequence>
<dbReference type="EMBL" id="CAIE01000039">
    <property type="protein sequence ID" value="CCH20354.1"/>
    <property type="molecule type" value="Genomic_DNA"/>
</dbReference>
<dbReference type="Proteomes" id="UP000003448">
    <property type="component" value="Unassembled WGS sequence"/>
</dbReference>